<name>K5E947_RHOBT</name>
<protein>
    <submittedName>
        <fullName evidence="1">Uncharacterized protein</fullName>
    </submittedName>
</protein>
<dbReference type="Proteomes" id="UP000007993">
    <property type="component" value="Unassembled WGS sequence"/>
</dbReference>
<sequence length="252" mass="28439">MKEGIDATELIDQIKFANEHEEMLTPKDRFEMRQCSHALSSRRFHFTDVIRDAGERYADVTIDNFDCPSDDHRKALEAVKGYLQASTGGPRRGLLLIGPTGTGKDHLMMSVLRVLIHKWGTECRWNDGQQFFSDVRNAYAENEGESSLLNELSRCRLLAISDPLPAAGRLTDHQMNVFGIVMDRRSRSMLPTIATVNVASRAELYDRLGDRNADRLCEDAVVVPCNWSSYRQRTRPLAMPAATPMNQIPQTA</sequence>
<reference evidence="1 2" key="1">
    <citation type="journal article" date="2013" name="Mar. Genomics">
        <title>Expression of sulfatases in Rhodopirellula baltica and the diversity of sulfatases in the genus Rhodopirellula.</title>
        <authorList>
            <person name="Wegner C.E."/>
            <person name="Richter-Heitmann T."/>
            <person name="Klindworth A."/>
            <person name="Klockow C."/>
            <person name="Richter M."/>
            <person name="Achstetter T."/>
            <person name="Glockner F.O."/>
            <person name="Harder J."/>
        </authorList>
    </citation>
    <scope>NUCLEOTIDE SEQUENCE [LARGE SCALE GENOMIC DNA]</scope>
    <source>
        <strain evidence="1 2">SH28</strain>
    </source>
</reference>
<evidence type="ECO:0000313" key="1">
    <source>
        <dbReference type="EMBL" id="EKK02311.1"/>
    </source>
</evidence>
<organism evidence="1 2">
    <name type="scientific">Rhodopirellula baltica SH28</name>
    <dbReference type="NCBI Taxonomy" id="993517"/>
    <lineage>
        <taxon>Bacteria</taxon>
        <taxon>Pseudomonadati</taxon>
        <taxon>Planctomycetota</taxon>
        <taxon>Planctomycetia</taxon>
        <taxon>Pirellulales</taxon>
        <taxon>Pirellulaceae</taxon>
        <taxon>Rhodopirellula</taxon>
    </lineage>
</organism>
<dbReference type="EMBL" id="AMCW01000063">
    <property type="protein sequence ID" value="EKK02311.1"/>
    <property type="molecule type" value="Genomic_DNA"/>
</dbReference>
<dbReference type="SUPFAM" id="SSF52540">
    <property type="entry name" value="P-loop containing nucleoside triphosphate hydrolases"/>
    <property type="match status" value="1"/>
</dbReference>
<dbReference type="Gene3D" id="3.40.50.300">
    <property type="entry name" value="P-loop containing nucleotide triphosphate hydrolases"/>
    <property type="match status" value="1"/>
</dbReference>
<proteinExistence type="predicted"/>
<dbReference type="PANTHER" id="PTHR30050">
    <property type="entry name" value="CHROMOSOMAL REPLICATION INITIATOR PROTEIN DNAA"/>
    <property type="match status" value="1"/>
</dbReference>
<evidence type="ECO:0000313" key="2">
    <source>
        <dbReference type="Proteomes" id="UP000007993"/>
    </source>
</evidence>
<dbReference type="GO" id="GO:0005524">
    <property type="term" value="F:ATP binding"/>
    <property type="evidence" value="ECO:0007669"/>
    <property type="project" value="InterPro"/>
</dbReference>
<accession>K5E947</accession>
<dbReference type="AlphaFoldDB" id="K5E947"/>
<comment type="caution">
    <text evidence="1">The sequence shown here is derived from an EMBL/GenBank/DDBJ whole genome shotgun (WGS) entry which is preliminary data.</text>
</comment>
<dbReference type="PANTHER" id="PTHR30050:SF4">
    <property type="entry name" value="ATP-BINDING PROTEIN RV3427C IN INSERTION SEQUENCE-RELATED"/>
    <property type="match status" value="1"/>
</dbReference>
<dbReference type="PATRIC" id="fig|993517.3.peg.2541"/>
<dbReference type="GO" id="GO:0006260">
    <property type="term" value="P:DNA replication"/>
    <property type="evidence" value="ECO:0007669"/>
    <property type="project" value="TreeGrafter"/>
</dbReference>
<gene>
    <name evidence="1" type="ORF">RBSH_02347</name>
</gene>
<dbReference type="InterPro" id="IPR027417">
    <property type="entry name" value="P-loop_NTPase"/>
</dbReference>